<comment type="caution">
    <text evidence="1">The sequence shown here is derived from an EMBL/GenBank/DDBJ whole genome shotgun (WGS) entry which is preliminary data.</text>
</comment>
<proteinExistence type="predicted"/>
<dbReference type="Proteomes" id="UP001497680">
    <property type="component" value="Unassembled WGS sequence"/>
</dbReference>
<evidence type="ECO:0000313" key="2">
    <source>
        <dbReference type="Proteomes" id="UP001497680"/>
    </source>
</evidence>
<organism evidence="1 2">
    <name type="scientific">Hypoxylon rubiginosum</name>
    <dbReference type="NCBI Taxonomy" id="110542"/>
    <lineage>
        <taxon>Eukaryota</taxon>
        <taxon>Fungi</taxon>
        <taxon>Dikarya</taxon>
        <taxon>Ascomycota</taxon>
        <taxon>Pezizomycotina</taxon>
        <taxon>Sordariomycetes</taxon>
        <taxon>Xylariomycetidae</taxon>
        <taxon>Xylariales</taxon>
        <taxon>Hypoxylaceae</taxon>
        <taxon>Hypoxylon</taxon>
    </lineage>
</organism>
<accession>A0ACC0CL88</accession>
<keyword evidence="2" id="KW-1185">Reference proteome</keyword>
<dbReference type="EMBL" id="MU394406">
    <property type="protein sequence ID" value="KAI6081126.1"/>
    <property type="molecule type" value="Genomic_DNA"/>
</dbReference>
<gene>
    <name evidence="1" type="ORF">F4821DRAFT_34475</name>
</gene>
<sequence>MKFNIGYLGPALAGFVLGQHPTEPPILPSIKSFQCIPPGLDYRYNNTSFNLTQDDLDRSFLSMNMRSFSFQGNYHMAPGFWASAVYDVEFKPEWSSNWRFALYNVHYHGRFNATDGIQLNWLRSIVTMNYRDSTFPANASNATYEIFNRRTNTEIGGEGNFYDYFDVEDDGDSLVWSPCFNGPATTTWEISVDANVIDEQIAPWKWGGFTEGLQLDWGFGWQECKAERKG</sequence>
<reference evidence="1 2" key="1">
    <citation type="journal article" date="2022" name="New Phytol.">
        <title>Ecological generalism drives hyperdiversity of secondary metabolite gene clusters in xylarialean endophytes.</title>
        <authorList>
            <person name="Franco M.E.E."/>
            <person name="Wisecaver J.H."/>
            <person name="Arnold A.E."/>
            <person name="Ju Y.M."/>
            <person name="Slot J.C."/>
            <person name="Ahrendt S."/>
            <person name="Moore L.P."/>
            <person name="Eastman K.E."/>
            <person name="Scott K."/>
            <person name="Konkel Z."/>
            <person name="Mondo S.J."/>
            <person name="Kuo A."/>
            <person name="Hayes R.D."/>
            <person name="Haridas S."/>
            <person name="Andreopoulos B."/>
            <person name="Riley R."/>
            <person name="LaButti K."/>
            <person name="Pangilinan J."/>
            <person name="Lipzen A."/>
            <person name="Amirebrahimi M."/>
            <person name="Yan J."/>
            <person name="Adam C."/>
            <person name="Keymanesh K."/>
            <person name="Ng V."/>
            <person name="Louie K."/>
            <person name="Northen T."/>
            <person name="Drula E."/>
            <person name="Henrissat B."/>
            <person name="Hsieh H.M."/>
            <person name="Youens-Clark K."/>
            <person name="Lutzoni F."/>
            <person name="Miadlikowska J."/>
            <person name="Eastwood D.C."/>
            <person name="Hamelin R.C."/>
            <person name="Grigoriev I.V."/>
            <person name="U'Ren J.M."/>
        </authorList>
    </citation>
    <scope>NUCLEOTIDE SEQUENCE [LARGE SCALE GENOMIC DNA]</scope>
    <source>
        <strain evidence="1 2">ER1909</strain>
    </source>
</reference>
<evidence type="ECO:0000313" key="1">
    <source>
        <dbReference type="EMBL" id="KAI6081126.1"/>
    </source>
</evidence>
<name>A0ACC0CL88_9PEZI</name>
<protein>
    <submittedName>
        <fullName evidence="1">Uncharacterized protein</fullName>
    </submittedName>
</protein>